<accession>A0A0B1TBT9</accession>
<name>A0A0B1TBT9_OESDE</name>
<organism evidence="1 2">
    <name type="scientific">Oesophagostomum dentatum</name>
    <name type="common">Nodular worm</name>
    <dbReference type="NCBI Taxonomy" id="61180"/>
    <lineage>
        <taxon>Eukaryota</taxon>
        <taxon>Metazoa</taxon>
        <taxon>Ecdysozoa</taxon>
        <taxon>Nematoda</taxon>
        <taxon>Chromadorea</taxon>
        <taxon>Rhabditida</taxon>
        <taxon>Rhabditina</taxon>
        <taxon>Rhabditomorpha</taxon>
        <taxon>Strongyloidea</taxon>
        <taxon>Strongylidae</taxon>
        <taxon>Oesophagostomum</taxon>
    </lineage>
</organism>
<sequence>MSVIAIRSSPNSLFSSGMGSSMTKSRRCEYKKNWQRSSKGDVGSHFSKEYAEYWRRPASETGAKFSMDKNEYSYATQED</sequence>
<dbReference type="AlphaFoldDB" id="A0A0B1TBT9"/>
<feature type="non-terminal residue" evidence="1">
    <location>
        <position position="79"/>
    </location>
</feature>
<evidence type="ECO:0000313" key="2">
    <source>
        <dbReference type="Proteomes" id="UP000053660"/>
    </source>
</evidence>
<gene>
    <name evidence="1" type="ORF">OESDEN_06800</name>
</gene>
<evidence type="ECO:0000313" key="1">
    <source>
        <dbReference type="EMBL" id="KHJ93292.1"/>
    </source>
</evidence>
<dbReference type="OrthoDB" id="5860251at2759"/>
<dbReference type="EMBL" id="KN550845">
    <property type="protein sequence ID" value="KHJ93292.1"/>
    <property type="molecule type" value="Genomic_DNA"/>
</dbReference>
<protein>
    <submittedName>
        <fullName evidence="1">Uncharacterized protein</fullName>
    </submittedName>
</protein>
<keyword evidence="2" id="KW-1185">Reference proteome</keyword>
<reference evidence="1 2" key="1">
    <citation type="submission" date="2014-03" db="EMBL/GenBank/DDBJ databases">
        <title>Draft genome of the hookworm Oesophagostomum dentatum.</title>
        <authorList>
            <person name="Mitreva M."/>
        </authorList>
    </citation>
    <scope>NUCLEOTIDE SEQUENCE [LARGE SCALE GENOMIC DNA]</scope>
    <source>
        <strain evidence="1 2">OD-Hann</strain>
    </source>
</reference>
<dbReference type="Proteomes" id="UP000053660">
    <property type="component" value="Unassembled WGS sequence"/>
</dbReference>
<proteinExistence type="predicted"/>